<feature type="compositionally biased region" description="Basic and acidic residues" evidence="1">
    <location>
        <begin position="1"/>
        <end position="24"/>
    </location>
</feature>
<accession>A0A9J7HS70</accession>
<dbReference type="OMA" id="GANWLRY"/>
<name>A0A9J7HS70_BRAFL</name>
<evidence type="ECO:0000256" key="1">
    <source>
        <dbReference type="SAM" id="MobiDB-lite"/>
    </source>
</evidence>
<dbReference type="RefSeq" id="XP_035664944.1">
    <property type="nucleotide sequence ID" value="XM_035809051.1"/>
</dbReference>
<evidence type="ECO:0000313" key="2">
    <source>
        <dbReference type="Proteomes" id="UP000001554"/>
    </source>
</evidence>
<dbReference type="PANTHER" id="PTHR35558">
    <property type="entry name" value="SGNH_HYDRO DOMAIN-CONTAINING PROTEIN"/>
    <property type="match status" value="1"/>
</dbReference>
<feature type="region of interest" description="Disordered" evidence="1">
    <location>
        <begin position="1"/>
        <end position="39"/>
    </location>
</feature>
<dbReference type="Proteomes" id="UP000001554">
    <property type="component" value="Unplaced"/>
</dbReference>
<keyword evidence="2" id="KW-1185">Reference proteome</keyword>
<sequence>MPPKRKTTEKAPKPPKQPRKDNPPKKRKQPPRRTNTTVAPVVTSAPAPVVTTSPVVTTTPTPPVVVSSTTTTSTVVHSQPTTSTTPAVTSTTPISSVTTALSVPPAISSTTQTVPAAVSALALPPATLDLQRNALAAAILGNPGHSSLLNPAANSFLPAGQGLGLAASTTTPSIHLPLDSGVSAPLKEKIWADKYLDLRQLLPNQNITPQYTVSLTDVDAAPILTLANRQVQNKTPLTLDQWTDAFLVYHYIYIQRHPAATSALVSYQHLIRTMASRGANWLRYDEAFRSYRQSSTHTPWNSPHLQLYIDAFTTPFQVARPQPASQAVRPSASASRQSAAARPRDIPRSYCFPFHRQNGKCLRADCPFIHTCPYCRSAHKAYICPKRPVSNQN</sequence>
<dbReference type="OrthoDB" id="6063244at2759"/>
<evidence type="ECO:0000313" key="3">
    <source>
        <dbReference type="RefSeq" id="XP_035664944.1"/>
    </source>
</evidence>
<feature type="region of interest" description="Disordered" evidence="1">
    <location>
        <begin position="322"/>
        <end position="341"/>
    </location>
</feature>
<gene>
    <name evidence="3" type="primary">LOC118408348</name>
</gene>
<protein>
    <submittedName>
        <fullName evidence="3">Mucin-5AC-like</fullName>
    </submittedName>
</protein>
<dbReference type="AlphaFoldDB" id="A0A9J7HS70"/>
<dbReference type="KEGG" id="bfo:118408348"/>
<proteinExistence type="predicted"/>
<dbReference type="PANTHER" id="PTHR35558:SF1">
    <property type="entry name" value="ENDONUCLEASE_EXONUCLEASE_PHOSPHATASE DOMAIN-CONTAINING PROTEIN"/>
    <property type="match status" value="1"/>
</dbReference>
<dbReference type="GeneID" id="118408348"/>
<organism evidence="2 3">
    <name type="scientific">Branchiostoma floridae</name>
    <name type="common">Florida lancelet</name>
    <name type="synonym">Amphioxus</name>
    <dbReference type="NCBI Taxonomy" id="7739"/>
    <lineage>
        <taxon>Eukaryota</taxon>
        <taxon>Metazoa</taxon>
        <taxon>Chordata</taxon>
        <taxon>Cephalochordata</taxon>
        <taxon>Leptocardii</taxon>
        <taxon>Amphioxiformes</taxon>
        <taxon>Branchiostomatidae</taxon>
        <taxon>Branchiostoma</taxon>
    </lineage>
</organism>
<reference evidence="3" key="1">
    <citation type="submission" date="2025-08" db="UniProtKB">
        <authorList>
            <consortium name="RefSeq"/>
        </authorList>
    </citation>
    <scope>IDENTIFICATION</scope>
    <source>
        <strain evidence="3">S238N-H82</strain>
        <tissue evidence="3">Testes</tissue>
    </source>
</reference>